<evidence type="ECO:0000313" key="2">
    <source>
        <dbReference type="EMBL" id="MDP9827772.1"/>
    </source>
</evidence>
<dbReference type="RefSeq" id="WP_307244248.1">
    <property type="nucleotide sequence ID" value="NZ_JAUSQZ010000001.1"/>
</dbReference>
<comment type="similarity">
    <text evidence="1">Belongs to the WXG100 family.</text>
</comment>
<dbReference type="EMBL" id="JAUSQZ010000001">
    <property type="protein sequence ID" value="MDP9827772.1"/>
    <property type="molecule type" value="Genomic_DNA"/>
</dbReference>
<name>A0ABT9P516_9ACTN</name>
<dbReference type="InterPro" id="IPR010310">
    <property type="entry name" value="T7SS_ESAT-6-like"/>
</dbReference>
<dbReference type="InterPro" id="IPR036689">
    <property type="entry name" value="ESAT-6-like_sf"/>
</dbReference>
<organism evidence="2 3">
    <name type="scientific">Kineosporia succinea</name>
    <dbReference type="NCBI Taxonomy" id="84632"/>
    <lineage>
        <taxon>Bacteria</taxon>
        <taxon>Bacillati</taxon>
        <taxon>Actinomycetota</taxon>
        <taxon>Actinomycetes</taxon>
        <taxon>Kineosporiales</taxon>
        <taxon>Kineosporiaceae</taxon>
        <taxon>Kineosporia</taxon>
    </lineage>
</organism>
<dbReference type="Pfam" id="PF06013">
    <property type="entry name" value="WXG100"/>
    <property type="match status" value="1"/>
</dbReference>
<gene>
    <name evidence="2" type="ORF">J2S57_003521</name>
</gene>
<evidence type="ECO:0000256" key="1">
    <source>
        <dbReference type="RuleBase" id="RU362001"/>
    </source>
</evidence>
<dbReference type="SUPFAM" id="SSF140453">
    <property type="entry name" value="EsxAB dimer-like"/>
    <property type="match status" value="1"/>
</dbReference>
<accession>A0ABT9P516</accession>
<dbReference type="Gene3D" id="1.10.287.1060">
    <property type="entry name" value="ESAT-6-like"/>
    <property type="match status" value="1"/>
</dbReference>
<comment type="caution">
    <text evidence="2">The sequence shown here is derived from an EMBL/GenBank/DDBJ whole genome shotgun (WGS) entry which is preliminary data.</text>
</comment>
<reference evidence="2 3" key="1">
    <citation type="submission" date="2023-07" db="EMBL/GenBank/DDBJ databases">
        <title>Sequencing the genomes of 1000 actinobacteria strains.</title>
        <authorList>
            <person name="Klenk H.-P."/>
        </authorList>
    </citation>
    <scope>NUCLEOTIDE SEQUENCE [LARGE SCALE GENOMIC DNA]</scope>
    <source>
        <strain evidence="2 3">DSM 44388</strain>
    </source>
</reference>
<sequence>MATGANGQRTYDPVTTQNMLAAFDTAQAECKTIQSGVDSAQALLASSYSGDAATRYQNSMSEWRSGFTRVQNALNMINESMGQYRVVTTTTETNNQSYGSGWAQGV</sequence>
<protein>
    <recommendedName>
        <fullName evidence="1">ESAT-6-like protein</fullName>
    </recommendedName>
</protein>
<keyword evidence="3" id="KW-1185">Reference proteome</keyword>
<dbReference type="Proteomes" id="UP001235712">
    <property type="component" value="Unassembled WGS sequence"/>
</dbReference>
<dbReference type="NCBIfam" id="TIGR03930">
    <property type="entry name" value="WXG100_ESAT6"/>
    <property type="match status" value="1"/>
</dbReference>
<evidence type="ECO:0000313" key="3">
    <source>
        <dbReference type="Proteomes" id="UP001235712"/>
    </source>
</evidence>
<proteinExistence type="inferred from homology"/>